<keyword evidence="4" id="KW-1185">Reference proteome</keyword>
<reference evidence="2 4" key="1">
    <citation type="journal article" date="2015" name="Stand. Genomic Sci.">
        <title>Genomic Encyclopedia of Bacterial and Archaeal Type Strains, Phase III: the genomes of soil and plant-associated and newly described type strains.</title>
        <authorList>
            <person name="Whitman W.B."/>
            <person name="Woyke T."/>
            <person name="Klenk H.P."/>
            <person name="Zhou Y."/>
            <person name="Lilburn T.G."/>
            <person name="Beck B.J."/>
            <person name="De Vos P."/>
            <person name="Vandamme P."/>
            <person name="Eisen J.A."/>
            <person name="Garrity G."/>
            <person name="Hugenholtz P."/>
            <person name="Kyrpides N.C."/>
        </authorList>
    </citation>
    <scope>NUCLEOTIDE SEQUENCE [LARGE SCALE GENOMIC DNA]</scope>
    <source>
        <strain evidence="2 4">P5626</strain>
    </source>
</reference>
<accession>A0A4Y7U819</accession>
<feature type="transmembrane region" description="Helical" evidence="1">
    <location>
        <begin position="333"/>
        <end position="354"/>
    </location>
</feature>
<dbReference type="InterPro" id="IPR005625">
    <property type="entry name" value="PepSY-ass_TM"/>
</dbReference>
<dbReference type="OrthoDB" id="111691at2"/>
<proteinExistence type="predicted"/>
<name>A0A4Y7U819_9FLAO</name>
<dbReference type="PANTHER" id="PTHR34219">
    <property type="entry name" value="IRON-REGULATED INNER MEMBRANE PROTEIN-RELATED"/>
    <property type="match status" value="1"/>
</dbReference>
<evidence type="ECO:0000313" key="3">
    <source>
        <dbReference type="EMBL" id="TEB42394.1"/>
    </source>
</evidence>
<evidence type="ECO:0000313" key="4">
    <source>
        <dbReference type="Proteomes" id="UP000295270"/>
    </source>
</evidence>
<dbReference type="EMBL" id="QWDN01000009">
    <property type="protein sequence ID" value="TEB42394.1"/>
    <property type="molecule type" value="Genomic_DNA"/>
</dbReference>
<dbReference type="PANTHER" id="PTHR34219:SF3">
    <property type="entry name" value="BLL7967 PROTEIN"/>
    <property type="match status" value="1"/>
</dbReference>
<gene>
    <name evidence="3" type="ORF">D0809_21095</name>
    <name evidence="2" type="ORF">EV142_10934</name>
</gene>
<evidence type="ECO:0000313" key="2">
    <source>
        <dbReference type="EMBL" id="TCN53051.1"/>
    </source>
</evidence>
<evidence type="ECO:0000256" key="1">
    <source>
        <dbReference type="SAM" id="Phobius"/>
    </source>
</evidence>
<feature type="transmembrane region" description="Helical" evidence="1">
    <location>
        <begin position="187"/>
        <end position="206"/>
    </location>
</feature>
<dbReference type="EMBL" id="SLWA01000009">
    <property type="protein sequence ID" value="TCN53051.1"/>
    <property type="molecule type" value="Genomic_DNA"/>
</dbReference>
<protein>
    <submittedName>
        <fullName evidence="2">Iron-regulated membrane protein</fullName>
    </submittedName>
    <submittedName>
        <fullName evidence="3">PepSY domain-containing protein</fullName>
    </submittedName>
</protein>
<dbReference type="Pfam" id="PF03929">
    <property type="entry name" value="PepSY_TM"/>
    <property type="match status" value="1"/>
</dbReference>
<dbReference type="Proteomes" id="UP000295270">
    <property type="component" value="Unassembled WGS sequence"/>
</dbReference>
<feature type="transmembrane region" description="Helical" evidence="1">
    <location>
        <begin position="138"/>
        <end position="158"/>
    </location>
</feature>
<dbReference type="Proteomes" id="UP000298340">
    <property type="component" value="Unassembled WGS sequence"/>
</dbReference>
<comment type="caution">
    <text evidence="3">The sequence shown here is derived from an EMBL/GenBank/DDBJ whole genome shotgun (WGS) entry which is preliminary data.</text>
</comment>
<organism evidence="3 5">
    <name type="scientific">Flavobacterium circumlabens</name>
    <dbReference type="NCBI Taxonomy" id="2133765"/>
    <lineage>
        <taxon>Bacteria</taxon>
        <taxon>Pseudomonadati</taxon>
        <taxon>Bacteroidota</taxon>
        <taxon>Flavobacteriia</taxon>
        <taxon>Flavobacteriales</taxon>
        <taxon>Flavobacteriaceae</taxon>
        <taxon>Flavobacterium</taxon>
    </lineage>
</organism>
<reference evidence="2" key="3">
    <citation type="submission" date="2019-03" db="EMBL/GenBank/DDBJ databases">
        <authorList>
            <person name="Whitman W."/>
            <person name="Huntemann M."/>
            <person name="Clum A."/>
            <person name="Pillay M."/>
            <person name="Palaniappan K."/>
            <person name="Varghese N."/>
            <person name="Mikhailova N."/>
            <person name="Stamatis D."/>
            <person name="Reddy T."/>
            <person name="Daum C."/>
            <person name="Shapiro N."/>
            <person name="Ivanova N."/>
            <person name="Kyrpides N."/>
            <person name="Woyke T."/>
        </authorList>
    </citation>
    <scope>NUCLEOTIDE SEQUENCE</scope>
    <source>
        <strain evidence="2">P5626</strain>
    </source>
</reference>
<dbReference type="RefSeq" id="WP_132037461.1">
    <property type="nucleotide sequence ID" value="NZ_QWDN01000009.1"/>
</dbReference>
<reference evidence="3 5" key="2">
    <citation type="journal article" date="2018" name="Syst. Appl. Microbiol.">
        <title>Flavobacterium circumlabens sp. nov. and Flavobacterium cupreum sp. nov., two psychrotrophic species isolated from Antarctic environmental samples.</title>
        <authorList>
            <person name="Kralova S."/>
            <person name="Busse H.J."/>
            <person name="Svec P."/>
            <person name="Maslanova I."/>
            <person name="Stankova E."/>
            <person name="Bartak M."/>
            <person name="Sedlacek I."/>
        </authorList>
    </citation>
    <scope>NUCLEOTIDE SEQUENCE [LARGE SCALE GENOMIC DNA]</scope>
    <source>
        <strain evidence="3 5">CCM 8828</strain>
    </source>
</reference>
<evidence type="ECO:0000313" key="5">
    <source>
        <dbReference type="Proteomes" id="UP000298340"/>
    </source>
</evidence>
<dbReference type="AlphaFoldDB" id="A0A4Y7U819"/>
<keyword evidence="1" id="KW-1133">Transmembrane helix</keyword>
<keyword evidence="1" id="KW-0812">Transmembrane</keyword>
<feature type="transmembrane region" description="Helical" evidence="1">
    <location>
        <begin position="12"/>
        <end position="36"/>
    </location>
</feature>
<keyword evidence="1" id="KW-0472">Membrane</keyword>
<sequence length="376" mass="42249">MTKGFKKAVRQIHLWLGLASGLIVFIVSITGFLSVFEEEIREATQQEYLHVPVQQKPFIGLAAIMANYRHLEPKQKITAFKVNKEEANATVQLSTKKKKTYYFNPYDGSLVNEKGADWLNTVLEIHRTLLLGDVGEFIQGWSVVIFMIMLITGLILWFPNQIRQLKQSLQIKWGGSFKRVNYDLHQVLGFYAAFVLLLIAFSGLYFKFETAKKAVSFVTGAPLNKGTEAVNTTKIDSTTVPVRYNTIYETVNAQYPGAASISFSVRKTGELRVRMIYPNTWASARNQNVLFFDGKTGQLLRTKLYKDNNAADVYEASNHDLHTGTFFGLAGKILWSLVSLIGASLPVTGFIIWWKKGKKAKGKKGKGRTAVLSEIT</sequence>